<comment type="caution">
    <text evidence="1">The sequence shown here is derived from an EMBL/GenBank/DDBJ whole genome shotgun (WGS) entry which is preliminary data.</text>
</comment>
<dbReference type="EMBL" id="LSBH01000004">
    <property type="protein sequence ID" value="OAQ80260.1"/>
    <property type="molecule type" value="Genomic_DNA"/>
</dbReference>
<organism evidence="1 3">
    <name type="scientific">Purpureocillium lilacinum</name>
    <name type="common">Paecilomyces lilacinus</name>
    <dbReference type="NCBI Taxonomy" id="33203"/>
    <lineage>
        <taxon>Eukaryota</taxon>
        <taxon>Fungi</taxon>
        <taxon>Dikarya</taxon>
        <taxon>Ascomycota</taxon>
        <taxon>Pezizomycotina</taxon>
        <taxon>Sordariomycetes</taxon>
        <taxon>Hypocreomycetidae</taxon>
        <taxon>Hypocreales</taxon>
        <taxon>Ophiocordycipitaceae</taxon>
        <taxon>Purpureocillium</taxon>
    </lineage>
</organism>
<gene>
    <name evidence="1" type="ORF">VFPBJ_05845</name>
    <name evidence="2" type="ORF">VFPFJ_06802</name>
</gene>
<dbReference type="Proteomes" id="UP000078240">
    <property type="component" value="Unassembled WGS sequence"/>
</dbReference>
<evidence type="ECO:0000313" key="3">
    <source>
        <dbReference type="Proteomes" id="UP000078240"/>
    </source>
</evidence>
<name>A0A179GSC8_PURLI</name>
<dbReference type="AlphaFoldDB" id="A0A179GSC8"/>
<dbReference type="Proteomes" id="UP000078340">
    <property type="component" value="Unassembled WGS sequence"/>
</dbReference>
<sequence>MPALALRGVHVMRPCRGVDGGGFGLYLLPLRAIAIEGRLRLPCQWAVSPCEALTREVTRRDQGWVDKTTGGLSCDR</sequence>
<dbReference type="EMBL" id="LSBI01000006">
    <property type="protein sequence ID" value="OAQ88337.1"/>
    <property type="molecule type" value="Genomic_DNA"/>
</dbReference>
<proteinExistence type="predicted"/>
<protein>
    <submittedName>
        <fullName evidence="1">Uncharacterized protein</fullName>
    </submittedName>
</protein>
<evidence type="ECO:0000313" key="2">
    <source>
        <dbReference type="EMBL" id="OAQ88337.1"/>
    </source>
</evidence>
<accession>A0A179GSC8</accession>
<evidence type="ECO:0000313" key="1">
    <source>
        <dbReference type="EMBL" id="OAQ80260.1"/>
    </source>
</evidence>
<reference evidence="1 3" key="1">
    <citation type="submission" date="2016-01" db="EMBL/GenBank/DDBJ databases">
        <title>Biosynthesis of antibiotic leucinostatins and their inhibition on Phytophthora in bio-control Purpureocillium lilacinum.</title>
        <authorList>
            <person name="Wang G."/>
            <person name="Liu Z."/>
            <person name="Lin R."/>
            <person name="Li E."/>
            <person name="Mao Z."/>
            <person name="Ling J."/>
            <person name="Yin W."/>
            <person name="Xie B."/>
        </authorList>
    </citation>
    <scope>NUCLEOTIDE SEQUENCE [LARGE SCALE GENOMIC DNA]</scope>
    <source>
        <strain evidence="1">PLBJ-1</strain>
        <strain evidence="2">PLFJ-1</strain>
    </source>
</reference>